<proteinExistence type="predicted"/>
<evidence type="ECO:0000313" key="1">
    <source>
        <dbReference type="EMBL" id="RFN46260.1"/>
    </source>
</evidence>
<accession>A0A395MEM1</accession>
<sequence length="1042" mass="116749">MAELALAIIPIGLKACSGLVSYLSGLKDRDDALARLTRQAESLEGCFRLLDASFKQGHLDPTRYRAVPHIIVCLRNCEEGLNDLKEFEQTQKTQNRLEHSLQKLRFPLRKAHLEELETILDRLCQPLSLAIQSLQLEIDLANSSALSLNTTNIQQATNAVSNLQTAVGSLTVPINTIRSSLPLLQDSVDNLIPQIIPQINLVIETRLQAQTENIRQALQEAEVAAIRRHCATTELLSQLTTPSDGRVSVVAKLASKPSAIAELGSYFSTCSCLARKSVSSKSRHFGSFHFRDNVVTSMQHEEACALYVANLKSSRRRTLGFSAIIKSLNSAIQFSFCTNTGAGGFAISPSLMYFGVVDRYAAPAFQVLSLPQHCSVYRSRKMDQEVYLKAMLHKLQETHSLDRNPPRNIAPSPNLEALFDFLIAIGTPLDIASTTGVLALHLAASTFAVSASVLGKLCFEDAEIHTPAPFPWFLANGSMLDMMAEYDRESKRVTEALYGPLVQAIIRCDEDRAKELISTFPECIGELNIYGTNALHLAVEQPAILKLITSKATPTQLVQWNLLLRQTMTPLSRVMEISGLICKSEDVDAESRCPCVAAAYILLDADCPIIPRRDFIRESPAENLFASASKHCKELVAQALRSRRCDLREMAQQRLPKTECGLIDSSAGELDFYAIEVDRKLSRKNLTRFGRHSTIIQDDISYLSREEPVYWPVYLSLVSPEDASIFFDLGFLDIDHLPVLVKTGLDYPSLLNEFMTHVTPQYATWLHEQLPRLWEWMSQYWGLEGFDFVLADITGRCFDHYYRSNIDEVLKGLGTTLDILDNKATDNCSCLCAPGGCSPFDVIARWLSIDSGLLSPRKRIGLVMKHHGESLQPDQLVCLIRQATFEALGMTHTCLDTPRLGGYTRLYPFDAMSREDEEEASEDDYDKLVYLDELLAEFENFMLSRSKPLEHKLTGGSDIPTAQSDDEHAGSHALVFWNDIWPYRVDEIKKHLEATWDPDVEILNELGVSLWFEDEKDDMASETSEDEQARLFNEFMVKLDMI</sequence>
<keyword evidence="2" id="KW-1185">Reference proteome</keyword>
<dbReference type="Proteomes" id="UP000265631">
    <property type="component" value="Unassembled WGS sequence"/>
</dbReference>
<gene>
    <name evidence="1" type="ORF">FIE12Z_9495</name>
</gene>
<organism evidence="1 2">
    <name type="scientific">Fusarium flagelliforme</name>
    <dbReference type="NCBI Taxonomy" id="2675880"/>
    <lineage>
        <taxon>Eukaryota</taxon>
        <taxon>Fungi</taxon>
        <taxon>Dikarya</taxon>
        <taxon>Ascomycota</taxon>
        <taxon>Pezizomycotina</taxon>
        <taxon>Sordariomycetes</taxon>
        <taxon>Hypocreomycetidae</taxon>
        <taxon>Hypocreales</taxon>
        <taxon>Nectriaceae</taxon>
        <taxon>Fusarium</taxon>
        <taxon>Fusarium incarnatum-equiseti species complex</taxon>
    </lineage>
</organism>
<protein>
    <recommendedName>
        <fullName evidence="3">Fungal N-terminal domain-containing protein</fullName>
    </recommendedName>
</protein>
<evidence type="ECO:0000313" key="2">
    <source>
        <dbReference type="Proteomes" id="UP000265631"/>
    </source>
</evidence>
<dbReference type="AlphaFoldDB" id="A0A395MEM1"/>
<dbReference type="EMBL" id="PXXK01000311">
    <property type="protein sequence ID" value="RFN46260.1"/>
    <property type="molecule type" value="Genomic_DNA"/>
</dbReference>
<name>A0A395MEM1_9HYPO</name>
<reference evidence="1 2" key="1">
    <citation type="journal article" date="2018" name="PLoS Pathog.">
        <title>Evolution of structural diversity of trichothecenes, a family of toxins produced by plant pathogenic and entomopathogenic fungi.</title>
        <authorList>
            <person name="Proctor R.H."/>
            <person name="McCormick S.P."/>
            <person name="Kim H.S."/>
            <person name="Cardoza R.E."/>
            <person name="Stanley A.M."/>
            <person name="Lindo L."/>
            <person name="Kelly A."/>
            <person name="Brown D.W."/>
            <person name="Lee T."/>
            <person name="Vaughan M.M."/>
            <person name="Alexander N.J."/>
            <person name="Busman M."/>
            <person name="Gutierrez S."/>
        </authorList>
    </citation>
    <scope>NUCLEOTIDE SEQUENCE [LARGE SCALE GENOMIC DNA]</scope>
    <source>
        <strain evidence="1 2">NRRL 13405</strain>
    </source>
</reference>
<comment type="caution">
    <text evidence="1">The sequence shown here is derived from an EMBL/GenBank/DDBJ whole genome shotgun (WGS) entry which is preliminary data.</text>
</comment>
<evidence type="ECO:0008006" key="3">
    <source>
        <dbReference type="Google" id="ProtNLM"/>
    </source>
</evidence>